<feature type="transmembrane region" description="Helical" evidence="1">
    <location>
        <begin position="66"/>
        <end position="89"/>
    </location>
</feature>
<dbReference type="GO" id="GO:0006508">
    <property type="term" value="P:proteolysis"/>
    <property type="evidence" value="ECO:0007669"/>
    <property type="project" value="UniProtKB-KW"/>
</dbReference>
<dbReference type="OrthoDB" id="9779573at2"/>
<keyword evidence="1" id="KW-1133">Transmembrane helix</keyword>
<keyword evidence="3" id="KW-0482">Metalloprotease</keyword>
<keyword evidence="1" id="KW-0472">Membrane</keyword>
<feature type="domain" description="CAAX prenyl protease 2/Lysostaphin resistance protein A-like" evidence="2">
    <location>
        <begin position="112"/>
        <end position="207"/>
    </location>
</feature>
<gene>
    <name evidence="3" type="ORF">FC093_10145</name>
</gene>
<dbReference type="EMBL" id="SZQL01000007">
    <property type="protein sequence ID" value="TKK68481.1"/>
    <property type="molecule type" value="Genomic_DNA"/>
</dbReference>
<evidence type="ECO:0000313" key="4">
    <source>
        <dbReference type="Proteomes" id="UP000305848"/>
    </source>
</evidence>
<dbReference type="PANTHER" id="PTHR36435">
    <property type="entry name" value="SLR1288 PROTEIN"/>
    <property type="match status" value="1"/>
</dbReference>
<dbReference type="RefSeq" id="WP_137261669.1">
    <property type="nucleotide sequence ID" value="NZ_SZQL01000007.1"/>
</dbReference>
<feature type="transmembrane region" description="Helical" evidence="1">
    <location>
        <begin position="147"/>
        <end position="165"/>
    </location>
</feature>
<protein>
    <submittedName>
        <fullName evidence="3">CPBP family intramembrane metalloprotease</fullName>
    </submittedName>
</protein>
<dbReference type="GO" id="GO:0008237">
    <property type="term" value="F:metallopeptidase activity"/>
    <property type="evidence" value="ECO:0007669"/>
    <property type="project" value="UniProtKB-KW"/>
</dbReference>
<dbReference type="GO" id="GO:0080120">
    <property type="term" value="P:CAAX-box protein maturation"/>
    <property type="evidence" value="ECO:0007669"/>
    <property type="project" value="UniProtKB-ARBA"/>
</dbReference>
<evidence type="ECO:0000259" key="2">
    <source>
        <dbReference type="Pfam" id="PF02517"/>
    </source>
</evidence>
<dbReference type="PANTHER" id="PTHR36435:SF1">
    <property type="entry name" value="CAAX AMINO TERMINAL PROTEASE FAMILY PROTEIN"/>
    <property type="match status" value="1"/>
</dbReference>
<organism evidence="3 4">
    <name type="scientific">Ilyomonas limi</name>
    <dbReference type="NCBI Taxonomy" id="2575867"/>
    <lineage>
        <taxon>Bacteria</taxon>
        <taxon>Pseudomonadati</taxon>
        <taxon>Bacteroidota</taxon>
        <taxon>Chitinophagia</taxon>
        <taxon>Chitinophagales</taxon>
        <taxon>Chitinophagaceae</taxon>
        <taxon>Ilyomonas</taxon>
    </lineage>
</organism>
<feature type="transmembrane region" description="Helical" evidence="1">
    <location>
        <begin position="171"/>
        <end position="188"/>
    </location>
</feature>
<keyword evidence="1" id="KW-0812">Transmembrane</keyword>
<reference evidence="3 4" key="1">
    <citation type="submission" date="2019-05" db="EMBL/GenBank/DDBJ databases">
        <title>Panacibacter sp. strain 17mud1-8 Genome sequencing and assembly.</title>
        <authorList>
            <person name="Chhetri G."/>
        </authorList>
    </citation>
    <scope>NUCLEOTIDE SEQUENCE [LARGE SCALE GENOMIC DNA]</scope>
    <source>
        <strain evidence="3 4">17mud1-8</strain>
    </source>
</reference>
<keyword evidence="3" id="KW-0645">Protease</keyword>
<dbReference type="GO" id="GO:0004175">
    <property type="term" value="F:endopeptidase activity"/>
    <property type="evidence" value="ECO:0007669"/>
    <property type="project" value="UniProtKB-ARBA"/>
</dbReference>
<dbReference type="Proteomes" id="UP000305848">
    <property type="component" value="Unassembled WGS sequence"/>
</dbReference>
<keyword evidence="4" id="KW-1185">Reference proteome</keyword>
<comment type="caution">
    <text evidence="3">The sequence shown here is derived from an EMBL/GenBank/DDBJ whole genome shotgun (WGS) entry which is preliminary data.</text>
</comment>
<sequence>MDGISYRKAIVDVCIIALLILFPHFVPLPFYSYAIICFALIIVYLKRQNKTLADLGLKREGLSIHTFIIGVFSAILWMVFIKLVYFPFINYFFKNYISAYTEYDFIKNNIINLMIITIAAWVVGGFYEEIVFRGFIQRTIQKWLAEYKSSFWLAGLLTSVLFGLYHWQQGIFGVIPATLGGLYWTYLLRRYNGNLWYPIVSHAAYDTIALTMIYLDILNN</sequence>
<dbReference type="InterPro" id="IPR003675">
    <property type="entry name" value="Rce1/LyrA-like_dom"/>
</dbReference>
<dbReference type="AlphaFoldDB" id="A0A4U3L079"/>
<evidence type="ECO:0000256" key="1">
    <source>
        <dbReference type="SAM" id="Phobius"/>
    </source>
</evidence>
<feature type="transmembrane region" description="Helical" evidence="1">
    <location>
        <begin position="195"/>
        <end position="215"/>
    </location>
</feature>
<feature type="transmembrane region" description="Helical" evidence="1">
    <location>
        <begin position="28"/>
        <end position="45"/>
    </location>
</feature>
<dbReference type="Pfam" id="PF02517">
    <property type="entry name" value="Rce1-like"/>
    <property type="match status" value="1"/>
</dbReference>
<feature type="transmembrane region" description="Helical" evidence="1">
    <location>
        <begin position="109"/>
        <end position="127"/>
    </location>
</feature>
<name>A0A4U3L079_9BACT</name>
<accession>A0A4U3L079</accession>
<keyword evidence="3" id="KW-0378">Hydrolase</keyword>
<evidence type="ECO:0000313" key="3">
    <source>
        <dbReference type="EMBL" id="TKK68481.1"/>
    </source>
</evidence>
<dbReference type="InterPro" id="IPR052710">
    <property type="entry name" value="CAAX_protease"/>
</dbReference>
<proteinExistence type="predicted"/>